<evidence type="ECO:0000313" key="1">
    <source>
        <dbReference type="EMBL" id="OAY40023.1"/>
    </source>
</evidence>
<protein>
    <submittedName>
        <fullName evidence="1">Uncharacterized protein</fullName>
    </submittedName>
</protein>
<dbReference type="AlphaFoldDB" id="A0A2C9V687"/>
<sequence>MVAFLGMVPFVIDTAKPAYPYLFADASIYATAATLVPSSSVTVGAL</sequence>
<proteinExistence type="predicted"/>
<gene>
    <name evidence="1" type="ORF">MANES_10G142800</name>
</gene>
<dbReference type="EMBL" id="CM004396">
    <property type="protein sequence ID" value="OAY40023.1"/>
    <property type="molecule type" value="Genomic_DNA"/>
</dbReference>
<reference evidence="1" key="1">
    <citation type="submission" date="2016-02" db="EMBL/GenBank/DDBJ databases">
        <title>WGS assembly of Manihot esculenta.</title>
        <authorList>
            <person name="Bredeson J.V."/>
            <person name="Prochnik S.E."/>
            <person name="Lyons J.B."/>
            <person name="Schmutz J."/>
            <person name="Grimwood J."/>
            <person name="Vrebalov J."/>
            <person name="Bart R.S."/>
            <person name="Amuge T."/>
            <person name="Ferguson M.E."/>
            <person name="Green R."/>
            <person name="Putnam N."/>
            <person name="Stites J."/>
            <person name="Rounsley S."/>
            <person name="Rokhsar D.S."/>
        </authorList>
    </citation>
    <scope>NUCLEOTIDE SEQUENCE [LARGE SCALE GENOMIC DNA]</scope>
    <source>
        <tissue evidence="1">Leaf</tissue>
    </source>
</reference>
<organism evidence="1">
    <name type="scientific">Manihot esculenta</name>
    <name type="common">Cassava</name>
    <name type="synonym">Jatropha manihot</name>
    <dbReference type="NCBI Taxonomy" id="3983"/>
    <lineage>
        <taxon>Eukaryota</taxon>
        <taxon>Viridiplantae</taxon>
        <taxon>Streptophyta</taxon>
        <taxon>Embryophyta</taxon>
        <taxon>Tracheophyta</taxon>
        <taxon>Spermatophyta</taxon>
        <taxon>Magnoliopsida</taxon>
        <taxon>eudicotyledons</taxon>
        <taxon>Gunneridae</taxon>
        <taxon>Pentapetalae</taxon>
        <taxon>rosids</taxon>
        <taxon>fabids</taxon>
        <taxon>Malpighiales</taxon>
        <taxon>Euphorbiaceae</taxon>
        <taxon>Crotonoideae</taxon>
        <taxon>Manihoteae</taxon>
        <taxon>Manihot</taxon>
    </lineage>
</organism>
<accession>A0A2C9V687</accession>
<name>A0A2C9V687_MANES</name>